<evidence type="ECO:0000256" key="3">
    <source>
        <dbReference type="SAM" id="MobiDB-lite"/>
    </source>
</evidence>
<keyword evidence="2" id="KW-0732">Signal</keyword>
<reference evidence="6 7" key="1">
    <citation type="submission" date="2019-03" db="EMBL/GenBank/DDBJ databases">
        <title>Genomic Encyclopedia of Type Strains, Phase IV (KMG-IV): sequencing the most valuable type-strain genomes for metagenomic binning, comparative biology and taxonomic classification.</title>
        <authorList>
            <person name="Goeker M."/>
        </authorList>
    </citation>
    <scope>NUCLEOTIDE SEQUENCE [LARGE SCALE GENOMIC DNA]</scope>
    <source>
        <strain evidence="6 7">DSM 15505</strain>
    </source>
</reference>
<dbReference type="GO" id="GO:0015920">
    <property type="term" value="P:lipopolysaccharide transport"/>
    <property type="evidence" value="ECO:0007669"/>
    <property type="project" value="InterPro"/>
</dbReference>
<feature type="domain" description="LptD C-terminal" evidence="4">
    <location>
        <begin position="333"/>
        <end position="689"/>
    </location>
</feature>
<dbReference type="InterPro" id="IPR045659">
    <property type="entry name" value="LptD_2"/>
</dbReference>
<feature type="signal peptide" evidence="2">
    <location>
        <begin position="1"/>
        <end position="30"/>
    </location>
</feature>
<dbReference type="EMBL" id="SOAX01000004">
    <property type="protein sequence ID" value="TDT40221.1"/>
    <property type="molecule type" value="Genomic_DNA"/>
</dbReference>
<keyword evidence="1 2" id="KW-0998">Cell outer membrane</keyword>
<gene>
    <name evidence="2" type="primary">lptD</name>
    <name evidence="6" type="ORF">DES49_1986</name>
</gene>
<dbReference type="HAMAP" id="MF_01411">
    <property type="entry name" value="LPS_assembly_LptD"/>
    <property type="match status" value="1"/>
</dbReference>
<comment type="subunit">
    <text evidence="2">Component of the lipopolysaccharide transport and assembly complex. Interacts with LptE and LptA.</text>
</comment>
<sequence precursor="true">MWNPIIRKQPVQWCRPLLLMLLGLPVPAFCDTAPTAAELDWQPWADLPPSLQQEVPRYCGGTYRPVELAGSGEPAGEEQAQADEPINITSRSARYRLDDFMELRGDVRVQQGALRARSDAADYNQVSGELDLKGDVVSRGEGFLLTGDNARASGQGDELELNTATFLLHEAHMRGQATRIRRTGTESMRISEGVLTTCQPDRNDWSIAASQVDLDQDSGFGTARHVRVRVKDVPVMYIPWISFPLDDRRKTGFLYPSFGTSNTGSGFYVATPYYLNLAPHYDLTYTPQFIHGRGYFSEMEARYLGPLGQSDLQVGFIDSDNAYADEAPGNSSKRWGLDFTNRSDFGNNWLGTIDYAAVSDDDYSQDLNRTLNIQQSTHLQREGQLRYRGQGLNFSAALRGFQTIDPAIPQARRPYNQLPRLRLDAGDQWGNWYATSETEYNYFWRENENLGGLNAAVGHRLRTQPEVGWELSGLPGFLRTSVMLDHTEYDLEDVQKDEPFSRSVPFVDADAGLFFDRFFTLGDRFYNQTLEPRLYYVYSPERDQTGIPTFDTALTSFNFSQLFARDRFTGGDRVGDNNRLTAALTTRFYDMDRGIERARFSIGRIQRFEDENVALPNGQGRSSASSSPLAGEFLLQPLDNLTLRSSGQWDEEEGETLRGTSQIRFHSSDFRYLANAGHTYDASTGLEQSDLSSVVPLGEQTSLIGRWIYDMDNDETAGTLAGIEYTSCCWNMQLVAQRYRTRDEGLDTRILFQIQLRGLGGGGSAADTIRREIPGFEQRQPPHSAPPMEELKRPADNGWP</sequence>
<dbReference type="InterPro" id="IPR020889">
    <property type="entry name" value="LipoPS_assembly_LptD"/>
</dbReference>
<accession>A0A4R7JPY2</accession>
<keyword evidence="7" id="KW-1185">Reference proteome</keyword>
<protein>
    <recommendedName>
        <fullName evidence="2">LPS-assembly protein LptD</fullName>
    </recommendedName>
</protein>
<feature type="domain" description="LPS-assembly protein LptD central" evidence="5">
    <location>
        <begin position="225"/>
        <end position="303"/>
    </location>
</feature>
<organism evidence="6 7">
    <name type="scientific">Halospina denitrificans</name>
    <dbReference type="NCBI Taxonomy" id="332522"/>
    <lineage>
        <taxon>Bacteria</taxon>
        <taxon>Pseudomonadati</taxon>
        <taxon>Pseudomonadota</taxon>
        <taxon>Gammaproteobacteria</taxon>
        <taxon>Halospina</taxon>
    </lineage>
</organism>
<evidence type="ECO:0000256" key="1">
    <source>
        <dbReference type="ARBA" id="ARBA00023237"/>
    </source>
</evidence>
<evidence type="ECO:0000313" key="7">
    <source>
        <dbReference type="Proteomes" id="UP000295830"/>
    </source>
</evidence>
<dbReference type="GO" id="GO:1990351">
    <property type="term" value="C:transporter complex"/>
    <property type="evidence" value="ECO:0007669"/>
    <property type="project" value="TreeGrafter"/>
</dbReference>
<dbReference type="GO" id="GO:0009279">
    <property type="term" value="C:cell outer membrane"/>
    <property type="evidence" value="ECO:0007669"/>
    <property type="project" value="UniProtKB-SubCell"/>
</dbReference>
<comment type="similarity">
    <text evidence="2">Belongs to the LptD family.</text>
</comment>
<comment type="function">
    <text evidence="2">Together with LptE, is involved in the assembly of lipopolysaccharide (LPS) at the surface of the outer membrane.</text>
</comment>
<dbReference type="GO" id="GO:0043165">
    <property type="term" value="P:Gram-negative-bacterium-type cell outer membrane assembly"/>
    <property type="evidence" value="ECO:0007669"/>
    <property type="project" value="UniProtKB-UniRule"/>
</dbReference>
<evidence type="ECO:0000259" key="4">
    <source>
        <dbReference type="Pfam" id="PF04453"/>
    </source>
</evidence>
<dbReference type="Gene3D" id="2.60.450.10">
    <property type="entry name" value="Lipopolysaccharide (LPS) transport protein A like domain"/>
    <property type="match status" value="1"/>
</dbReference>
<name>A0A4R7JPY2_9GAMM</name>
<dbReference type="PANTHER" id="PTHR30189:SF1">
    <property type="entry name" value="LPS-ASSEMBLY PROTEIN LPTD"/>
    <property type="match status" value="1"/>
</dbReference>
<dbReference type="Pfam" id="PF19838">
    <property type="entry name" value="LptD_2"/>
    <property type="match status" value="1"/>
</dbReference>
<feature type="compositionally biased region" description="Basic and acidic residues" evidence="3">
    <location>
        <begin position="789"/>
        <end position="800"/>
    </location>
</feature>
<feature type="chain" id="PRO_5021056599" description="LPS-assembly protein LptD" evidence="2">
    <location>
        <begin position="31"/>
        <end position="800"/>
    </location>
</feature>
<comment type="caution">
    <text evidence="6">The sequence shown here is derived from an EMBL/GenBank/DDBJ whole genome shotgun (WGS) entry which is preliminary data.</text>
</comment>
<evidence type="ECO:0000313" key="6">
    <source>
        <dbReference type="EMBL" id="TDT40221.1"/>
    </source>
</evidence>
<dbReference type="Proteomes" id="UP000295830">
    <property type="component" value="Unassembled WGS sequence"/>
</dbReference>
<dbReference type="PANTHER" id="PTHR30189">
    <property type="entry name" value="LPS-ASSEMBLY PROTEIN"/>
    <property type="match status" value="1"/>
</dbReference>
<evidence type="ECO:0000259" key="5">
    <source>
        <dbReference type="Pfam" id="PF19838"/>
    </source>
</evidence>
<keyword evidence="2" id="KW-0472">Membrane</keyword>
<comment type="subcellular location">
    <subcellularLocation>
        <location evidence="2">Cell outer membrane</location>
    </subcellularLocation>
</comment>
<dbReference type="AlphaFoldDB" id="A0A4R7JPY2"/>
<evidence type="ECO:0000256" key="2">
    <source>
        <dbReference type="HAMAP-Rule" id="MF_01411"/>
    </source>
</evidence>
<feature type="region of interest" description="Disordered" evidence="3">
    <location>
        <begin position="772"/>
        <end position="800"/>
    </location>
</feature>
<dbReference type="Pfam" id="PF04453">
    <property type="entry name" value="LptD"/>
    <property type="match status" value="1"/>
</dbReference>
<comment type="caution">
    <text evidence="2">Lacks conserved residue(s) required for the propagation of feature annotation.</text>
</comment>
<dbReference type="InterPro" id="IPR050218">
    <property type="entry name" value="LptD"/>
</dbReference>
<proteinExistence type="inferred from homology"/>
<dbReference type="InterPro" id="IPR007543">
    <property type="entry name" value="LptD_C"/>
</dbReference>